<dbReference type="Proteomes" id="UP001642520">
    <property type="component" value="Unassembled WGS sequence"/>
</dbReference>
<gene>
    <name evidence="3" type="ORF">XYLVIOL_LOCUS79</name>
</gene>
<feature type="compositionally biased region" description="Low complexity" evidence="2">
    <location>
        <begin position="555"/>
        <end position="565"/>
    </location>
</feature>
<accession>A0ABP1MXF0</accession>
<feature type="compositionally biased region" description="Polar residues" evidence="2">
    <location>
        <begin position="590"/>
        <end position="600"/>
    </location>
</feature>
<feature type="compositionally biased region" description="Low complexity" evidence="2">
    <location>
        <begin position="220"/>
        <end position="230"/>
    </location>
</feature>
<comment type="caution">
    <text evidence="3">The sequence shown here is derived from an EMBL/GenBank/DDBJ whole genome shotgun (WGS) entry which is preliminary data.</text>
</comment>
<dbReference type="EMBL" id="CAXAJV020000503">
    <property type="protein sequence ID" value="CAL7932821.1"/>
    <property type="molecule type" value="Genomic_DNA"/>
</dbReference>
<feature type="compositionally biased region" description="Low complexity" evidence="2">
    <location>
        <begin position="187"/>
        <end position="200"/>
    </location>
</feature>
<evidence type="ECO:0000313" key="4">
    <source>
        <dbReference type="Proteomes" id="UP001642520"/>
    </source>
</evidence>
<feature type="compositionally biased region" description="Basic residues" evidence="2">
    <location>
        <begin position="208"/>
        <end position="217"/>
    </location>
</feature>
<sequence length="600" mass="63869">MLRLQEEQKILGCGPDDPAPPPSKSAKYLPSVEEYAREFMGVSSVELRREALAAMNRVEWVAARSTNLKGEFARRLRESARTLCALVQSALESSESPAREGLEVRADLSALRGELEAMKAENAVLRGRIKDLERRTPPPAHGAEVDKVGGAVDMVSLADTVARIVDEKLSAYTARLKGSASSPSARTVAVTTPTPASGGDAAAGGVTGKKKKKKKKKAEASTPPAAGTSSSKKEIADERAGAPRSESLRSGREGREGRYNTRGWSLSRPHSREEAVPSRVASPAPSEHDYDTDVSWSSLRAAGSGPSRKRGRPPTTGEYVGLQAAKEKLLQTEVKMLRLQEEQKILGCGPDDPAPPPSKSAKYLPSVEEYAREFMGVSSVELRREALAAMNRVEWVAARSTNLKGEFARRLRESARTLCALVQSALESSESPAREGLEVRADLSALRGELEAMKAENAVLRGRIKDLERRTPPPAHGAEVDKVGGAVDMVSLADTVARIVDEKLSAYTARLKGSASSPSARTVAVTTPTPASGGDAAAGGVTGKKKKKKKKKAEASTPPAAGTSSSKKEVVRRRSVSGRRVTVEAPKVQTACQSSGPTET</sequence>
<feature type="compositionally biased region" description="Basic and acidic residues" evidence="2">
    <location>
        <begin position="231"/>
        <end position="259"/>
    </location>
</feature>
<evidence type="ECO:0000313" key="3">
    <source>
        <dbReference type="EMBL" id="CAL7932821.1"/>
    </source>
</evidence>
<proteinExistence type="predicted"/>
<organism evidence="3 4">
    <name type="scientific">Xylocopa violacea</name>
    <name type="common">Violet carpenter bee</name>
    <name type="synonym">Apis violacea</name>
    <dbReference type="NCBI Taxonomy" id="135666"/>
    <lineage>
        <taxon>Eukaryota</taxon>
        <taxon>Metazoa</taxon>
        <taxon>Ecdysozoa</taxon>
        <taxon>Arthropoda</taxon>
        <taxon>Hexapoda</taxon>
        <taxon>Insecta</taxon>
        <taxon>Pterygota</taxon>
        <taxon>Neoptera</taxon>
        <taxon>Endopterygota</taxon>
        <taxon>Hymenoptera</taxon>
        <taxon>Apocrita</taxon>
        <taxon>Aculeata</taxon>
        <taxon>Apoidea</taxon>
        <taxon>Anthophila</taxon>
        <taxon>Apidae</taxon>
        <taxon>Xylocopa</taxon>
        <taxon>Xylocopa</taxon>
    </lineage>
</organism>
<feature type="region of interest" description="Disordered" evidence="2">
    <location>
        <begin position="511"/>
        <end position="600"/>
    </location>
</feature>
<evidence type="ECO:0000256" key="1">
    <source>
        <dbReference type="SAM" id="Coils"/>
    </source>
</evidence>
<reference evidence="3 4" key="1">
    <citation type="submission" date="2024-08" db="EMBL/GenBank/DDBJ databases">
        <authorList>
            <person name="Will J Nash"/>
            <person name="Angela Man"/>
            <person name="Seanna McTaggart"/>
            <person name="Kendall Baker"/>
            <person name="Tom Barker"/>
            <person name="Leah Catchpole"/>
            <person name="Alex Durrant"/>
            <person name="Karim Gharbi"/>
            <person name="Naomi Irish"/>
            <person name="Gemy Kaithakottil"/>
            <person name="Debby Ku"/>
            <person name="Aaliyah Providence"/>
            <person name="Felix Shaw"/>
            <person name="David Swarbreck"/>
            <person name="Chris Watkins"/>
            <person name="Ann M. McCartney"/>
            <person name="Giulio Formenti"/>
            <person name="Alice Mouton"/>
            <person name="Noel Vella"/>
            <person name="Bjorn M von Reumont"/>
            <person name="Adriana Vella"/>
            <person name="Wilfried Haerty"/>
        </authorList>
    </citation>
    <scope>NUCLEOTIDE SEQUENCE [LARGE SCALE GENOMIC DNA]</scope>
</reference>
<name>A0ABP1MXF0_XYLVO</name>
<feature type="region of interest" description="Disordered" evidence="2">
    <location>
        <begin position="1"/>
        <end position="27"/>
    </location>
</feature>
<protein>
    <submittedName>
        <fullName evidence="3">Uncharacterized protein</fullName>
    </submittedName>
</protein>
<keyword evidence="4" id="KW-1185">Reference proteome</keyword>
<keyword evidence="1" id="KW-0175">Coiled coil</keyword>
<feature type="region of interest" description="Disordered" evidence="2">
    <location>
        <begin position="175"/>
        <end position="317"/>
    </location>
</feature>
<feature type="compositionally biased region" description="Basic residues" evidence="2">
    <location>
        <begin position="543"/>
        <end position="552"/>
    </location>
</feature>
<feature type="coiled-coil region" evidence="1">
    <location>
        <begin position="108"/>
        <end position="135"/>
    </location>
</feature>
<evidence type="ECO:0000256" key="2">
    <source>
        <dbReference type="SAM" id="MobiDB-lite"/>
    </source>
</evidence>
<feature type="coiled-coil region" evidence="1">
    <location>
        <begin position="443"/>
        <end position="470"/>
    </location>
</feature>
<feature type="compositionally biased region" description="Low complexity" evidence="2">
    <location>
        <begin position="522"/>
        <end position="535"/>
    </location>
</feature>